<sequence>MDVETGRLPKEWACWVAVDEDIPVSYRVRTGSQLSKRISRFHQSDNFRKVRTGSEAVSNSNAKEKAVGSQSDEIERFSLSFDHFEASPKTKNLLLTLGLIAEPKTKSKSKSTKSKVSRFVSRFNRRTHSC</sequence>
<dbReference type="EMBL" id="HBIN01019239">
    <property type="protein sequence ID" value="CAE0444632.1"/>
    <property type="molecule type" value="Transcribed_RNA"/>
</dbReference>
<evidence type="ECO:0000313" key="2">
    <source>
        <dbReference type="EMBL" id="CAE0444636.1"/>
    </source>
</evidence>
<accession>A0A6S8F5K8</accession>
<organism evidence="2">
    <name type="scientific">Aplanochytrium stocchinoi</name>
    <dbReference type="NCBI Taxonomy" id="215587"/>
    <lineage>
        <taxon>Eukaryota</taxon>
        <taxon>Sar</taxon>
        <taxon>Stramenopiles</taxon>
        <taxon>Bigyra</taxon>
        <taxon>Labyrinthulomycetes</taxon>
        <taxon>Thraustochytrida</taxon>
        <taxon>Thraustochytriidae</taxon>
        <taxon>Aplanochytrium</taxon>
    </lineage>
</organism>
<protein>
    <submittedName>
        <fullName evidence="2">Uncharacterized protein</fullName>
    </submittedName>
</protein>
<dbReference type="EMBL" id="HBIN01019243">
    <property type="protein sequence ID" value="CAE0444636.1"/>
    <property type="molecule type" value="Transcribed_RNA"/>
</dbReference>
<proteinExistence type="predicted"/>
<gene>
    <name evidence="1" type="ORF">ASTO00021_LOCUS14678</name>
    <name evidence="2" type="ORF">ASTO00021_LOCUS14682</name>
</gene>
<dbReference type="AlphaFoldDB" id="A0A6S8F5K8"/>
<reference evidence="2" key="1">
    <citation type="submission" date="2021-01" db="EMBL/GenBank/DDBJ databases">
        <authorList>
            <person name="Corre E."/>
            <person name="Pelletier E."/>
            <person name="Niang G."/>
            <person name="Scheremetjew M."/>
            <person name="Finn R."/>
            <person name="Kale V."/>
            <person name="Holt S."/>
            <person name="Cochrane G."/>
            <person name="Meng A."/>
            <person name="Brown T."/>
            <person name="Cohen L."/>
        </authorList>
    </citation>
    <scope>NUCLEOTIDE SEQUENCE</scope>
    <source>
        <strain evidence="2">GSBS06</strain>
    </source>
</reference>
<name>A0A6S8F5K8_9STRA</name>
<evidence type="ECO:0000313" key="1">
    <source>
        <dbReference type="EMBL" id="CAE0444632.1"/>
    </source>
</evidence>